<dbReference type="Pfam" id="PF11997">
    <property type="entry name" value="DUF3492"/>
    <property type="match status" value="1"/>
</dbReference>
<dbReference type="InterPro" id="IPR047691">
    <property type="entry name" value="PelF-like"/>
</dbReference>
<keyword evidence="3" id="KW-1185">Reference proteome</keyword>
<dbReference type="SUPFAM" id="SSF53756">
    <property type="entry name" value="UDP-Glycosyltransferase/glycogen phosphorylase"/>
    <property type="match status" value="1"/>
</dbReference>
<dbReference type="OrthoDB" id="9772485at2"/>
<name>A0A366H3G3_9BURK</name>
<proteinExistence type="predicted"/>
<protein>
    <submittedName>
        <fullName evidence="2">Glycosyltransferase involved in cell wall biosynthesis</fullName>
    </submittedName>
</protein>
<dbReference type="RefSeq" id="WP_113934977.1">
    <property type="nucleotide sequence ID" value="NZ_JACCEU010000012.1"/>
</dbReference>
<dbReference type="Pfam" id="PF13692">
    <property type="entry name" value="Glyco_trans_1_4"/>
    <property type="match status" value="1"/>
</dbReference>
<dbReference type="GO" id="GO:0016740">
    <property type="term" value="F:transferase activity"/>
    <property type="evidence" value="ECO:0007669"/>
    <property type="project" value="UniProtKB-KW"/>
</dbReference>
<evidence type="ECO:0000259" key="1">
    <source>
        <dbReference type="Pfam" id="PF11997"/>
    </source>
</evidence>
<evidence type="ECO:0000313" key="2">
    <source>
        <dbReference type="EMBL" id="RBP35615.1"/>
    </source>
</evidence>
<dbReference type="InterPro" id="IPR022622">
    <property type="entry name" value="DUF3492"/>
</dbReference>
<accession>A0A366H3G3</accession>
<evidence type="ECO:0000313" key="3">
    <source>
        <dbReference type="Proteomes" id="UP000253628"/>
    </source>
</evidence>
<dbReference type="PANTHER" id="PTHR12526:SF608">
    <property type="entry name" value="PELF"/>
    <property type="match status" value="1"/>
</dbReference>
<dbReference type="Gene3D" id="3.40.50.2000">
    <property type="entry name" value="Glycogen Phosphorylase B"/>
    <property type="match status" value="2"/>
</dbReference>
<dbReference type="EMBL" id="QNRQ01000016">
    <property type="protein sequence ID" value="RBP35615.1"/>
    <property type="molecule type" value="Genomic_DNA"/>
</dbReference>
<gene>
    <name evidence="2" type="ORF">DFR37_11652</name>
</gene>
<sequence>MNTNLNRQAKSADIALLLEGTFPYVSGGVSSWVNQMIRSFPEITFAVVFIGSRRQDYGKPRYELPDNVVHFEEHYIHESSAPTLVRASEGNRPAFERVAAMHDSFRNDKSLGAIGKLMREIIPMMADGGAISEQQFLNSKSSWDSITENYEKFCTDPSFTDYFWTIRIMHKPLWQLARISENLIPVKMYHTVSTGYAGFLGALLRFRTARPLLVSEHGIYTKERKIDLLQSEWIRDNRGLFEKDISQVSYFQDLWVRFFEVMGKVCYEAADDIVSLYEANRRRQHRDGAPEEKTQCIPNGIDVSRFAALRAQRAASVPPVVALIGRVVPIKDIKTFIRAIFIVSRKLPAVQGWIVGPETEDPEYVRECHELVSSLGVGSNLKFLGFRKVDELLPEIGLVALSSISEALPLVVLEAFAAGVPVVTTDVGSCRELIEGVDADDKALGSAGSVVQIASPEHLAKAMLELFENTDMWQAAQQTGIARVERYYTDVRMKDSYRKIYESLMSSQTVESAQGDQ</sequence>
<dbReference type="CDD" id="cd03813">
    <property type="entry name" value="GT4-like"/>
    <property type="match status" value="1"/>
</dbReference>
<dbReference type="PANTHER" id="PTHR12526">
    <property type="entry name" value="GLYCOSYLTRANSFERASE"/>
    <property type="match status" value="1"/>
</dbReference>
<comment type="caution">
    <text evidence="2">The sequence shown here is derived from an EMBL/GenBank/DDBJ whole genome shotgun (WGS) entry which is preliminary data.</text>
</comment>
<feature type="domain" description="DUF3492" evidence="1">
    <location>
        <begin position="12"/>
        <end position="292"/>
    </location>
</feature>
<dbReference type="NCBIfam" id="NF038011">
    <property type="entry name" value="PelF"/>
    <property type="match status" value="1"/>
</dbReference>
<dbReference type="AlphaFoldDB" id="A0A366H3G3"/>
<keyword evidence="2" id="KW-0808">Transferase</keyword>
<organism evidence="2 3">
    <name type="scientific">Eoetvoesiella caeni</name>
    <dbReference type="NCBI Taxonomy" id="645616"/>
    <lineage>
        <taxon>Bacteria</taxon>
        <taxon>Pseudomonadati</taxon>
        <taxon>Pseudomonadota</taxon>
        <taxon>Betaproteobacteria</taxon>
        <taxon>Burkholderiales</taxon>
        <taxon>Alcaligenaceae</taxon>
        <taxon>Eoetvoesiella</taxon>
    </lineage>
</organism>
<dbReference type="Proteomes" id="UP000253628">
    <property type="component" value="Unassembled WGS sequence"/>
</dbReference>
<reference evidence="2 3" key="1">
    <citation type="submission" date="2018-06" db="EMBL/GenBank/DDBJ databases">
        <title>Genomic Encyclopedia of Type Strains, Phase IV (KMG-IV): sequencing the most valuable type-strain genomes for metagenomic binning, comparative biology and taxonomic classification.</title>
        <authorList>
            <person name="Goeker M."/>
        </authorList>
    </citation>
    <scope>NUCLEOTIDE SEQUENCE [LARGE SCALE GENOMIC DNA]</scope>
    <source>
        <strain evidence="2 3">DSM 25520</strain>
    </source>
</reference>